<feature type="compositionally biased region" description="Basic and acidic residues" evidence="1">
    <location>
        <begin position="316"/>
        <end position="360"/>
    </location>
</feature>
<feature type="compositionally biased region" description="Low complexity" evidence="1">
    <location>
        <begin position="465"/>
        <end position="476"/>
    </location>
</feature>
<feature type="region of interest" description="Disordered" evidence="1">
    <location>
        <begin position="750"/>
        <end position="899"/>
    </location>
</feature>
<protein>
    <submittedName>
        <fullName evidence="2">Uncharacterized protein</fullName>
    </submittedName>
</protein>
<feature type="compositionally biased region" description="Basic and acidic residues" evidence="1">
    <location>
        <begin position="426"/>
        <end position="453"/>
    </location>
</feature>
<feature type="region of interest" description="Disordered" evidence="1">
    <location>
        <begin position="1"/>
        <end position="531"/>
    </location>
</feature>
<feature type="compositionally biased region" description="Basic and acidic residues" evidence="1">
    <location>
        <begin position="60"/>
        <end position="72"/>
    </location>
</feature>
<feature type="compositionally biased region" description="Basic and acidic residues" evidence="1">
    <location>
        <begin position="124"/>
        <end position="151"/>
    </location>
</feature>
<comment type="caution">
    <text evidence="2">The sequence shown here is derived from an EMBL/GenBank/DDBJ whole genome shotgun (WGS) entry which is preliminary data.</text>
</comment>
<feature type="compositionally biased region" description="Basic and acidic residues" evidence="1">
    <location>
        <begin position="79"/>
        <end position="89"/>
    </location>
</feature>
<feature type="compositionally biased region" description="Basic and acidic residues" evidence="1">
    <location>
        <begin position="101"/>
        <end position="115"/>
    </location>
</feature>
<evidence type="ECO:0000256" key="1">
    <source>
        <dbReference type="SAM" id="MobiDB-lite"/>
    </source>
</evidence>
<sequence>MSRDQAQRAAAACGSPQGLAASGAEQDPQPQQQAAPSGSFASAASSWSPPASSQLTAARDGARDAQRPPGNERRRRRSRERENRGERRNSSSTHGRHRHGCERDIQGAEDAGRGKDTRRHHHREGGEGERREDKREEGGRGHDRRDAEKRSSHVAQLRSGDSKAGRAPSRVRETGYCPEAYRRNASRGARRDGESRRERNDSERKQWGPRREEAPRAPHSGAPCSSERPGTQDGAARACEGSDIRGSCEARACHPARARDACRPESSLPRARGEESACRRAREEDLREEAQHRRRRDDAHVDSGRLGRHSRRASASRRDEGRPRNEKERRREGERERSASLHGWWRRESHGGRREDESRRSWTLAGQPERTPENEGRRTPSSHRHRSRKEERREEHHSRHASLEERPDKQERNHAPTELPQTDAARGVREKGKQTLEADRRRSSRGERDGQECRRKHRHREKHSSASPFSGSSSQRGSREHTPSSASPPLSSSLPSRETYPPFATCDANREGADAPSQRNPHTGTGEWRPGNFAVSAHAFVASAQASQPAGGIDNALSPPSVYPAACLPGSAAFSPGIFLSCTSTAGAAATDPAVYTVGPSAAPAVVLTPRAACAELSSQERFNFHSAELREGDASAGRAAAAHWDLLRAVARGPPQDRADGDASAAGATPGGVYTRAGLADALSPACVLRPRSSSDLPHRSGPEPSVSSGALCVEPERHAGASFAFAASAPPAPERPCKPSSFQSFFSSVAREEASSSSVPAPPRHALPSAASLSSAGAAPPPFSLSFAAQPQPQQRQDPQRADPGEPDWARNQGVSSLGRQPAAVPASRSQLRVFGSPTPSRPAPPAPPPPPPPPDASAPSRFAAVSVPGGGGTPTARRLRLSSRERRPRRLLRGSA</sequence>
<feature type="compositionally biased region" description="Low complexity" evidence="1">
    <location>
        <begin position="28"/>
        <end position="54"/>
    </location>
</feature>
<proteinExistence type="predicted"/>
<name>A0A2A9MBA1_BESBE</name>
<dbReference type="EMBL" id="NWUJ01000005">
    <property type="protein sequence ID" value="PFH35255.1"/>
    <property type="molecule type" value="Genomic_DNA"/>
</dbReference>
<feature type="compositionally biased region" description="Basic and acidic residues" evidence="1">
    <location>
        <begin position="271"/>
        <end position="305"/>
    </location>
</feature>
<dbReference type="KEGG" id="bbes:BESB_061420"/>
<accession>A0A2A9MBA1</accession>
<evidence type="ECO:0000313" key="2">
    <source>
        <dbReference type="EMBL" id="PFH35255.1"/>
    </source>
</evidence>
<organism evidence="2 3">
    <name type="scientific">Besnoitia besnoiti</name>
    <name type="common">Apicomplexan protozoan</name>
    <dbReference type="NCBI Taxonomy" id="94643"/>
    <lineage>
        <taxon>Eukaryota</taxon>
        <taxon>Sar</taxon>
        <taxon>Alveolata</taxon>
        <taxon>Apicomplexa</taxon>
        <taxon>Conoidasida</taxon>
        <taxon>Coccidia</taxon>
        <taxon>Eucoccidiorida</taxon>
        <taxon>Eimeriorina</taxon>
        <taxon>Sarcocystidae</taxon>
        <taxon>Besnoitia</taxon>
    </lineage>
</organism>
<feature type="compositionally biased region" description="Basic and acidic residues" evidence="1">
    <location>
        <begin position="240"/>
        <end position="263"/>
    </location>
</feature>
<feature type="compositionally biased region" description="Low complexity" evidence="1">
    <location>
        <begin position="768"/>
        <end position="799"/>
    </location>
</feature>
<feature type="compositionally biased region" description="Basic and acidic residues" evidence="1">
    <location>
        <begin position="189"/>
        <end position="216"/>
    </location>
</feature>
<dbReference type="Proteomes" id="UP000224006">
    <property type="component" value="Chromosome V"/>
</dbReference>
<feature type="compositionally biased region" description="Pro residues" evidence="1">
    <location>
        <begin position="842"/>
        <end position="859"/>
    </location>
</feature>
<evidence type="ECO:0000313" key="3">
    <source>
        <dbReference type="Proteomes" id="UP000224006"/>
    </source>
</evidence>
<feature type="compositionally biased region" description="Low complexity" evidence="1">
    <location>
        <begin position="750"/>
        <end position="761"/>
    </location>
</feature>
<keyword evidence="3" id="KW-1185">Reference proteome</keyword>
<feature type="compositionally biased region" description="Basic residues" evidence="1">
    <location>
        <begin position="306"/>
        <end position="315"/>
    </location>
</feature>
<dbReference type="GeneID" id="40311070"/>
<feature type="compositionally biased region" description="Basic and acidic residues" evidence="1">
    <location>
        <begin position="388"/>
        <end position="415"/>
    </location>
</feature>
<feature type="compositionally biased region" description="Low complexity" evidence="1">
    <location>
        <begin position="483"/>
        <end position="496"/>
    </location>
</feature>
<gene>
    <name evidence="2" type="ORF">BESB_061420</name>
</gene>
<dbReference type="VEuPathDB" id="ToxoDB:BESB_061420"/>
<dbReference type="RefSeq" id="XP_029219264.1">
    <property type="nucleotide sequence ID" value="XM_029364556.1"/>
</dbReference>
<reference evidence="2 3" key="1">
    <citation type="submission" date="2017-09" db="EMBL/GenBank/DDBJ databases">
        <title>Genome sequencing of Besnoitia besnoiti strain Bb-Ger1.</title>
        <authorList>
            <person name="Schares G."/>
            <person name="Venepally P."/>
            <person name="Lorenzi H.A."/>
        </authorList>
    </citation>
    <scope>NUCLEOTIDE SEQUENCE [LARGE SCALE GENOMIC DNA]</scope>
    <source>
        <strain evidence="2 3">Bb-Ger1</strain>
    </source>
</reference>
<feature type="compositionally biased region" description="Basic residues" evidence="1">
    <location>
        <begin position="880"/>
        <end position="899"/>
    </location>
</feature>
<dbReference type="AlphaFoldDB" id="A0A2A9MBA1"/>
<feature type="region of interest" description="Disordered" evidence="1">
    <location>
        <begin position="692"/>
        <end position="712"/>
    </location>
</feature>